<dbReference type="InterPro" id="IPR027275">
    <property type="entry name" value="PRC-brl_dom"/>
</dbReference>
<evidence type="ECO:0000256" key="1">
    <source>
        <dbReference type="SAM" id="SignalP"/>
    </source>
</evidence>
<comment type="caution">
    <text evidence="3">The sequence shown here is derived from an EMBL/GenBank/DDBJ whole genome shotgun (WGS) entry which is preliminary data.</text>
</comment>
<dbReference type="AlphaFoldDB" id="A0A1E2S172"/>
<dbReference type="InterPro" id="IPR011033">
    <property type="entry name" value="PRC_barrel-like_sf"/>
</dbReference>
<dbReference type="Gene3D" id="2.30.30.240">
    <property type="entry name" value="PRC-barrel domain"/>
    <property type="match status" value="1"/>
</dbReference>
<dbReference type="SUPFAM" id="SSF50346">
    <property type="entry name" value="PRC-barrel domain"/>
    <property type="match status" value="1"/>
</dbReference>
<dbReference type="STRING" id="1177755.A7A08_00070"/>
<sequence>MKRPMIVASAAALLLASATAVTAAQTLIEVEDDTTQVEAFGKTVDQVEDMDVIGADGETIGEVEDVLATPDGEVSALSVDVGGYFGIGEREVILGMDDVEFKDNKLSTTLTKDEIEKLPDWKDKS</sequence>
<accession>A0A1E2S172</accession>
<feature type="signal peptide" evidence="1">
    <location>
        <begin position="1"/>
        <end position="23"/>
    </location>
</feature>
<dbReference type="PANTHER" id="PTHR36505">
    <property type="entry name" value="BLR1072 PROTEIN"/>
    <property type="match status" value="1"/>
</dbReference>
<keyword evidence="4" id="KW-1185">Reference proteome</keyword>
<organism evidence="3 4">
    <name type="scientific">Methyloligella halotolerans</name>
    <dbReference type="NCBI Taxonomy" id="1177755"/>
    <lineage>
        <taxon>Bacteria</taxon>
        <taxon>Pseudomonadati</taxon>
        <taxon>Pseudomonadota</taxon>
        <taxon>Alphaproteobacteria</taxon>
        <taxon>Hyphomicrobiales</taxon>
        <taxon>Hyphomicrobiaceae</taxon>
        <taxon>Methyloligella</taxon>
    </lineage>
</organism>
<gene>
    <name evidence="3" type="ORF">A7A08_00070</name>
</gene>
<keyword evidence="1" id="KW-0732">Signal</keyword>
<evidence type="ECO:0000313" key="4">
    <source>
        <dbReference type="Proteomes" id="UP000095087"/>
    </source>
</evidence>
<feature type="domain" description="PRC-barrel" evidence="2">
    <location>
        <begin position="45"/>
        <end position="114"/>
    </location>
</feature>
<proteinExistence type="predicted"/>
<feature type="chain" id="PRO_5009116613" evidence="1">
    <location>
        <begin position="24"/>
        <end position="125"/>
    </location>
</feature>
<dbReference type="OrthoDB" id="7876889at2"/>
<dbReference type="RefSeq" id="WP_083226333.1">
    <property type="nucleotide sequence ID" value="NZ_MASI01000001.1"/>
</dbReference>
<evidence type="ECO:0000313" key="3">
    <source>
        <dbReference type="EMBL" id="ODA68253.1"/>
    </source>
</evidence>
<dbReference type="PANTHER" id="PTHR36505:SF1">
    <property type="entry name" value="BLR1072 PROTEIN"/>
    <property type="match status" value="1"/>
</dbReference>
<dbReference type="Pfam" id="PF05239">
    <property type="entry name" value="PRC"/>
    <property type="match status" value="1"/>
</dbReference>
<evidence type="ECO:0000259" key="2">
    <source>
        <dbReference type="Pfam" id="PF05239"/>
    </source>
</evidence>
<name>A0A1E2S172_9HYPH</name>
<protein>
    <submittedName>
        <fullName evidence="3">PRC-barrel domain protein</fullName>
    </submittedName>
</protein>
<dbReference type="EMBL" id="MASI01000001">
    <property type="protein sequence ID" value="ODA68253.1"/>
    <property type="molecule type" value="Genomic_DNA"/>
</dbReference>
<reference evidence="3 4" key="1">
    <citation type="submission" date="2016-07" db="EMBL/GenBank/DDBJ databases">
        <title>Draft genome sequence of Methyloligella halotolerans C2T (VKM B-2706T=CCUG 61687T=DSM 25045T), a halotolerant polyhydroxybutyrate accumulating methylotroph.</title>
        <authorList>
            <person name="Vasilenko O.V."/>
            <person name="Doronina N.V."/>
            <person name="Poroshina M.N."/>
            <person name="Tarlachkov S.V."/>
            <person name="Trotsenko Y.A."/>
        </authorList>
    </citation>
    <scope>NUCLEOTIDE SEQUENCE [LARGE SCALE GENOMIC DNA]</scope>
    <source>
        <strain evidence="3 4">VKM B-2706</strain>
    </source>
</reference>
<dbReference type="Proteomes" id="UP000095087">
    <property type="component" value="Unassembled WGS sequence"/>
</dbReference>